<name>A0A094WMR9_ALKAL</name>
<dbReference type="RefSeq" id="WP_003322556.1">
    <property type="nucleotide sequence ID" value="NZ_ALPT02000014.1"/>
</dbReference>
<reference evidence="3 5" key="1">
    <citation type="journal article" date="2014" name="Genome Announc.">
        <title>Draft Genome Sequence of Bacillus alcalophilus AV1934, a Classic Alkaliphile Isolated from Human Feces in 1934.</title>
        <authorList>
            <person name="Attie O."/>
            <person name="Jayaprakash A."/>
            <person name="Shah H."/>
            <person name="Paulsen I.T."/>
            <person name="Morino M."/>
            <person name="Takahashi Y."/>
            <person name="Narumi I."/>
            <person name="Sachidanandam R."/>
            <person name="Satoh K."/>
            <person name="Ito M."/>
            <person name="Krulwich T.A."/>
        </authorList>
    </citation>
    <scope>NUCLEOTIDE SEQUENCE [LARGE SCALE GENOMIC DNA]</scope>
    <source>
        <strain evidence="3 5">AV1934</strain>
    </source>
</reference>
<protein>
    <recommendedName>
        <fullName evidence="7">Excisionase</fullName>
    </recommendedName>
</protein>
<dbReference type="SUPFAM" id="SSF53850">
    <property type="entry name" value="Periplasmic binding protein-like II"/>
    <property type="match status" value="1"/>
</dbReference>
<reference evidence="4 6" key="2">
    <citation type="submission" date="2014-01" db="EMBL/GenBank/DDBJ databases">
        <title>Draft genome sequencing of Bacillus alcalophilus CGMCC 1.3604.</title>
        <authorList>
            <person name="Yang J."/>
            <person name="Diao L."/>
            <person name="Yang S."/>
        </authorList>
    </citation>
    <scope>NUCLEOTIDE SEQUENCE [LARGE SCALE GENOMIC DNA]</scope>
    <source>
        <strain evidence="4 6">CGMCC 1.3604</strain>
    </source>
</reference>
<gene>
    <name evidence="4" type="ORF">AJ85_10215</name>
    <name evidence="3" type="ORF">BALCAV_0205865</name>
</gene>
<evidence type="ECO:0000259" key="2">
    <source>
        <dbReference type="Pfam" id="PF12728"/>
    </source>
</evidence>
<sequence>MEQEISYTVEEVAGLLKVSKLTVYDLIKKGKISSFKVGRQMRIQSKDLQLFINGKKAPKNIDSMPTTTQEYTHQGKSAKRKILISGQDVVLDILGKQLEGNGDYTALRSNEGSLNGLMNMYKKDCDIVSLHMFDGDSGEYNLPYVRRVLIGHSYIILNLLSRKAGLMVQKGNPFSVKNWLDLKNEKLRFINREIGSGARILLEEQLRLNDISQSLVNGYQQVESSHLGVASAIAAGRADVGVGIEKVAKMVDLDFIPLITERYDLVLLKTPENKELISHVKSIMKKQSFKDEITSLGNYDTAKTGMILYETND</sequence>
<dbReference type="InterPro" id="IPR041657">
    <property type="entry name" value="HTH_17"/>
</dbReference>
<dbReference type="InterPro" id="IPR024370">
    <property type="entry name" value="PBP_domain"/>
</dbReference>
<dbReference type="Proteomes" id="UP000002754">
    <property type="component" value="Unassembled WGS sequence"/>
</dbReference>
<proteinExistence type="predicted"/>
<dbReference type="AlphaFoldDB" id="A0A094WMR9"/>
<accession>A0A094WMR9</accession>
<evidence type="ECO:0000313" key="6">
    <source>
        <dbReference type="Proteomes" id="UP000297014"/>
    </source>
</evidence>
<feature type="domain" description="Helix-turn-helix" evidence="2">
    <location>
        <begin position="7"/>
        <end position="54"/>
    </location>
</feature>
<dbReference type="OrthoDB" id="9805928at2"/>
<dbReference type="Proteomes" id="UP000297014">
    <property type="component" value="Unassembled WGS sequence"/>
</dbReference>
<dbReference type="EMBL" id="ALPT02000014">
    <property type="protein sequence ID" value="KGA98166.1"/>
    <property type="molecule type" value="Genomic_DNA"/>
</dbReference>
<comment type="caution">
    <text evidence="3">The sequence shown here is derived from an EMBL/GenBank/DDBJ whole genome shotgun (WGS) entry which is preliminary data.</text>
</comment>
<evidence type="ECO:0000313" key="4">
    <source>
        <dbReference type="EMBL" id="THG90540.1"/>
    </source>
</evidence>
<feature type="domain" description="PBP" evidence="1">
    <location>
        <begin position="100"/>
        <end position="284"/>
    </location>
</feature>
<keyword evidence="5" id="KW-1185">Reference proteome</keyword>
<dbReference type="PANTHER" id="PTHR38431:SF1">
    <property type="entry name" value="BLL2305 PROTEIN"/>
    <property type="match status" value="1"/>
</dbReference>
<dbReference type="InterPro" id="IPR010093">
    <property type="entry name" value="SinI_DNA-bd"/>
</dbReference>
<dbReference type="EMBL" id="JALP01000138">
    <property type="protein sequence ID" value="THG90540.1"/>
    <property type="molecule type" value="Genomic_DNA"/>
</dbReference>
<dbReference type="PANTHER" id="PTHR38431">
    <property type="entry name" value="BLL2305 PROTEIN"/>
    <property type="match status" value="1"/>
</dbReference>
<evidence type="ECO:0008006" key="7">
    <source>
        <dbReference type="Google" id="ProtNLM"/>
    </source>
</evidence>
<organism evidence="3 5">
    <name type="scientific">Alkalihalobacillus alcalophilus ATCC 27647 = CGMCC 1.3604</name>
    <dbReference type="NCBI Taxonomy" id="1218173"/>
    <lineage>
        <taxon>Bacteria</taxon>
        <taxon>Bacillati</taxon>
        <taxon>Bacillota</taxon>
        <taxon>Bacilli</taxon>
        <taxon>Bacillales</taxon>
        <taxon>Bacillaceae</taxon>
        <taxon>Alkalihalobacillus</taxon>
    </lineage>
</organism>
<evidence type="ECO:0000313" key="5">
    <source>
        <dbReference type="Proteomes" id="UP000002754"/>
    </source>
</evidence>
<evidence type="ECO:0000313" key="3">
    <source>
        <dbReference type="EMBL" id="KGA98166.1"/>
    </source>
</evidence>
<dbReference type="Pfam" id="PF12728">
    <property type="entry name" value="HTH_17"/>
    <property type="match status" value="1"/>
</dbReference>
<dbReference type="STRING" id="1218173.BALCAV_0205865"/>
<dbReference type="Pfam" id="PF12727">
    <property type="entry name" value="PBP_like"/>
    <property type="match status" value="1"/>
</dbReference>
<dbReference type="NCBIfam" id="TIGR01764">
    <property type="entry name" value="excise"/>
    <property type="match status" value="1"/>
</dbReference>
<dbReference type="eggNOG" id="COG1910">
    <property type="taxonomic scope" value="Bacteria"/>
</dbReference>
<dbReference type="GO" id="GO:0003677">
    <property type="term" value="F:DNA binding"/>
    <property type="evidence" value="ECO:0007669"/>
    <property type="project" value="InterPro"/>
</dbReference>
<evidence type="ECO:0000259" key="1">
    <source>
        <dbReference type="Pfam" id="PF12727"/>
    </source>
</evidence>